<comment type="similarity">
    <text evidence="1">Belongs to the short-chain dehydrogenases/reductases (SDR) family.</text>
</comment>
<accession>A0A348AHX7</accession>
<dbReference type="SUPFAM" id="SSF51735">
    <property type="entry name" value="NAD(P)-binding Rossmann-fold domains"/>
    <property type="match status" value="1"/>
</dbReference>
<dbReference type="KEGG" id="mana:MAMMFC1_01336"/>
<name>A0A348AHX7_9FIRM</name>
<sequence>MLINISSRGGYVIVPNVITYCAAKFYVSAFTEGLAHGLKAERAELKAKVLAPAATQTEFGKVANDVPEYDYDKSFGHYHTSTEMADFLMALYTAIRRWAPLTGKHLHLLCERRY</sequence>
<organism evidence="2 3">
    <name type="scientific">Methylomusa anaerophila</name>
    <dbReference type="NCBI Taxonomy" id="1930071"/>
    <lineage>
        <taxon>Bacteria</taxon>
        <taxon>Bacillati</taxon>
        <taxon>Bacillota</taxon>
        <taxon>Negativicutes</taxon>
        <taxon>Selenomonadales</taxon>
        <taxon>Sporomusaceae</taxon>
        <taxon>Methylomusa</taxon>
    </lineage>
</organism>
<evidence type="ECO:0000313" key="2">
    <source>
        <dbReference type="EMBL" id="BBB90675.1"/>
    </source>
</evidence>
<gene>
    <name evidence="2" type="ORF">MAMMFC1_01336</name>
</gene>
<proteinExistence type="inferred from homology"/>
<keyword evidence="3" id="KW-1185">Reference proteome</keyword>
<dbReference type="Proteomes" id="UP000276437">
    <property type="component" value="Chromosome"/>
</dbReference>
<protein>
    <submittedName>
        <fullName evidence="2">Short chain dehydrogenase</fullName>
    </submittedName>
</protein>
<evidence type="ECO:0000313" key="3">
    <source>
        <dbReference type="Proteomes" id="UP000276437"/>
    </source>
</evidence>
<dbReference type="Gene3D" id="3.40.50.720">
    <property type="entry name" value="NAD(P)-binding Rossmann-like Domain"/>
    <property type="match status" value="1"/>
</dbReference>
<dbReference type="AlphaFoldDB" id="A0A348AHX7"/>
<evidence type="ECO:0000256" key="1">
    <source>
        <dbReference type="ARBA" id="ARBA00006484"/>
    </source>
</evidence>
<dbReference type="InterPro" id="IPR020904">
    <property type="entry name" value="Sc_DH/Rdtase_CS"/>
</dbReference>
<dbReference type="InterPro" id="IPR002347">
    <property type="entry name" value="SDR_fam"/>
</dbReference>
<dbReference type="Pfam" id="PF00106">
    <property type="entry name" value="adh_short"/>
    <property type="match status" value="1"/>
</dbReference>
<reference evidence="2 3" key="1">
    <citation type="journal article" date="2018" name="Int. J. Syst. Evol. Microbiol.">
        <title>Methylomusa anaerophila gen. nov., sp. nov., an anaerobic methanol-utilizing bacterium isolated from a microbial fuel cell.</title>
        <authorList>
            <person name="Amano N."/>
            <person name="Yamamuro A."/>
            <person name="Miyahara M."/>
            <person name="Kouzuma A."/>
            <person name="Abe T."/>
            <person name="Watanabe K."/>
        </authorList>
    </citation>
    <scope>NUCLEOTIDE SEQUENCE [LARGE SCALE GENOMIC DNA]</scope>
    <source>
        <strain evidence="2 3">MMFC1</strain>
    </source>
</reference>
<dbReference type="InterPro" id="IPR036291">
    <property type="entry name" value="NAD(P)-bd_dom_sf"/>
</dbReference>
<dbReference type="PROSITE" id="PS00061">
    <property type="entry name" value="ADH_SHORT"/>
    <property type="match status" value="1"/>
</dbReference>
<dbReference type="EMBL" id="AP018449">
    <property type="protein sequence ID" value="BBB90675.1"/>
    <property type="molecule type" value="Genomic_DNA"/>
</dbReference>